<dbReference type="InterPro" id="IPR001789">
    <property type="entry name" value="Sig_transdc_resp-reg_receiver"/>
</dbReference>
<dbReference type="SUPFAM" id="SSF63829">
    <property type="entry name" value="Calcium-dependent phosphotriesterase"/>
    <property type="match status" value="2"/>
</dbReference>
<dbReference type="InterPro" id="IPR011110">
    <property type="entry name" value="Reg_prop"/>
</dbReference>
<evidence type="ECO:0000313" key="13">
    <source>
        <dbReference type="Proteomes" id="UP000181790"/>
    </source>
</evidence>
<keyword evidence="7" id="KW-0804">Transcription</keyword>
<dbReference type="EC" id="2.7.13.3" evidence="2"/>
<dbReference type="InterPro" id="IPR004358">
    <property type="entry name" value="Sig_transdc_His_kin-like_C"/>
</dbReference>
<dbReference type="SUPFAM" id="SSF55874">
    <property type="entry name" value="ATPase domain of HSP90 chaperone/DNA topoisomerase II/histidine kinase"/>
    <property type="match status" value="1"/>
</dbReference>
<evidence type="ECO:0000256" key="6">
    <source>
        <dbReference type="ARBA" id="ARBA00023015"/>
    </source>
</evidence>
<dbReference type="InterPro" id="IPR011006">
    <property type="entry name" value="CheY-like_superfamily"/>
</dbReference>
<evidence type="ECO:0000313" key="12">
    <source>
        <dbReference type="EMBL" id="OIN55799.1"/>
    </source>
</evidence>
<dbReference type="PRINTS" id="PR00344">
    <property type="entry name" value="BCTRLSENSOR"/>
</dbReference>
<organism evidence="12 13">
    <name type="scientific">Arsenicibacter rosenii</name>
    <dbReference type="NCBI Taxonomy" id="1750698"/>
    <lineage>
        <taxon>Bacteria</taxon>
        <taxon>Pseudomonadati</taxon>
        <taxon>Bacteroidota</taxon>
        <taxon>Cytophagia</taxon>
        <taxon>Cytophagales</taxon>
        <taxon>Spirosomataceae</taxon>
        <taxon>Arsenicibacter</taxon>
    </lineage>
</organism>
<dbReference type="InterPro" id="IPR003594">
    <property type="entry name" value="HATPase_dom"/>
</dbReference>
<dbReference type="InterPro" id="IPR015943">
    <property type="entry name" value="WD40/YVTN_repeat-like_dom_sf"/>
</dbReference>
<dbReference type="Pfam" id="PF02518">
    <property type="entry name" value="HATPase_c"/>
    <property type="match status" value="1"/>
</dbReference>
<dbReference type="SMART" id="SM00387">
    <property type="entry name" value="HATPase_c"/>
    <property type="match status" value="1"/>
</dbReference>
<protein>
    <recommendedName>
        <fullName evidence="2">histidine kinase</fullName>
        <ecNumber evidence="2">2.7.13.3</ecNumber>
    </recommendedName>
</protein>
<dbReference type="Pfam" id="PF07494">
    <property type="entry name" value="Reg_prop"/>
    <property type="match status" value="1"/>
</dbReference>
<dbReference type="PROSITE" id="PS50110">
    <property type="entry name" value="RESPONSE_REGULATORY"/>
    <property type="match status" value="1"/>
</dbReference>
<dbReference type="SUPFAM" id="SSF46689">
    <property type="entry name" value="Homeodomain-like"/>
    <property type="match status" value="1"/>
</dbReference>
<dbReference type="EMBL" id="MORL01000035">
    <property type="protein sequence ID" value="OIN55799.1"/>
    <property type="molecule type" value="Genomic_DNA"/>
</dbReference>
<dbReference type="GO" id="GO:0003700">
    <property type="term" value="F:DNA-binding transcription factor activity"/>
    <property type="evidence" value="ECO:0007669"/>
    <property type="project" value="InterPro"/>
</dbReference>
<dbReference type="InterPro" id="IPR013783">
    <property type="entry name" value="Ig-like_fold"/>
</dbReference>
<dbReference type="PROSITE" id="PS50109">
    <property type="entry name" value="HIS_KIN"/>
    <property type="match status" value="1"/>
</dbReference>
<dbReference type="SMART" id="SM00342">
    <property type="entry name" value="HTH_ARAC"/>
    <property type="match status" value="1"/>
</dbReference>
<dbReference type="Gene3D" id="2.60.40.10">
    <property type="entry name" value="Immunoglobulins"/>
    <property type="match status" value="1"/>
</dbReference>
<dbReference type="Pfam" id="PF00072">
    <property type="entry name" value="Response_reg"/>
    <property type="match status" value="1"/>
</dbReference>
<gene>
    <name evidence="12" type="ORF">BLX24_28160</name>
</gene>
<dbReference type="PANTHER" id="PTHR43547:SF2">
    <property type="entry name" value="HYBRID SIGNAL TRANSDUCTION HISTIDINE KINASE C"/>
    <property type="match status" value="1"/>
</dbReference>
<dbReference type="Gene3D" id="2.130.10.10">
    <property type="entry name" value="YVTN repeat-like/Quinoprotein amine dehydrogenase"/>
    <property type="match status" value="3"/>
</dbReference>
<dbReference type="GO" id="GO:0000155">
    <property type="term" value="F:phosphorelay sensor kinase activity"/>
    <property type="evidence" value="ECO:0007669"/>
    <property type="project" value="InterPro"/>
</dbReference>
<evidence type="ECO:0000259" key="10">
    <source>
        <dbReference type="PROSITE" id="PS50109"/>
    </source>
</evidence>
<dbReference type="Pfam" id="PF12833">
    <property type="entry name" value="HTH_18"/>
    <property type="match status" value="1"/>
</dbReference>
<dbReference type="Gene3D" id="3.40.50.2300">
    <property type="match status" value="1"/>
</dbReference>
<comment type="caution">
    <text evidence="12">The sequence shown here is derived from an EMBL/GenBank/DDBJ whole genome shotgun (WGS) entry which is preliminary data.</text>
</comment>
<evidence type="ECO:0000256" key="8">
    <source>
        <dbReference type="PROSITE-ProRule" id="PRU00169"/>
    </source>
</evidence>
<dbReference type="Pfam" id="PF00512">
    <property type="entry name" value="HisKA"/>
    <property type="match status" value="1"/>
</dbReference>
<evidence type="ECO:0000256" key="5">
    <source>
        <dbReference type="ARBA" id="ARBA00022777"/>
    </source>
</evidence>
<keyword evidence="6" id="KW-0805">Transcription regulation</keyword>
<name>A0A1S2VAW3_9BACT</name>
<proteinExistence type="predicted"/>
<dbReference type="InterPro" id="IPR003661">
    <property type="entry name" value="HisK_dim/P_dom"/>
</dbReference>
<dbReference type="InterPro" id="IPR036097">
    <property type="entry name" value="HisK_dim/P_sf"/>
</dbReference>
<dbReference type="SUPFAM" id="SSF52172">
    <property type="entry name" value="CheY-like"/>
    <property type="match status" value="1"/>
</dbReference>
<dbReference type="SUPFAM" id="SSF47384">
    <property type="entry name" value="Homodimeric domain of signal transducing histidine kinase"/>
    <property type="match status" value="1"/>
</dbReference>
<dbReference type="SMART" id="SM00448">
    <property type="entry name" value="REC"/>
    <property type="match status" value="1"/>
</dbReference>
<evidence type="ECO:0000256" key="4">
    <source>
        <dbReference type="ARBA" id="ARBA00022679"/>
    </source>
</evidence>
<dbReference type="Gene3D" id="1.10.287.130">
    <property type="match status" value="1"/>
</dbReference>
<dbReference type="InterPro" id="IPR009057">
    <property type="entry name" value="Homeodomain-like_sf"/>
</dbReference>
<dbReference type="OrthoDB" id="9797097at2"/>
<keyword evidence="4" id="KW-0808">Transferase</keyword>
<keyword evidence="3 8" id="KW-0597">Phosphoprotein</keyword>
<keyword evidence="13" id="KW-1185">Reference proteome</keyword>
<keyword evidence="5" id="KW-0418">Kinase</keyword>
<reference evidence="12 13" key="1">
    <citation type="submission" date="2016-10" db="EMBL/GenBank/DDBJ databases">
        <title>Arsenicibacter rosenii gen. nov., sp. nov., an efficient arsenic-methylating bacterium isolated from an arsenic-contaminated paddy soil.</title>
        <authorList>
            <person name="Huang K."/>
        </authorList>
    </citation>
    <scope>NUCLEOTIDE SEQUENCE [LARGE SCALE GENOMIC DNA]</scope>
    <source>
        <strain evidence="12 13">SM-1</strain>
    </source>
</reference>
<dbReference type="InterPro" id="IPR018060">
    <property type="entry name" value="HTH_AraC"/>
</dbReference>
<feature type="domain" description="Histidine kinase" evidence="10">
    <location>
        <begin position="888"/>
        <end position="1104"/>
    </location>
</feature>
<evidence type="ECO:0000259" key="9">
    <source>
        <dbReference type="PROSITE" id="PS01124"/>
    </source>
</evidence>
<evidence type="ECO:0000256" key="3">
    <source>
        <dbReference type="ARBA" id="ARBA00022553"/>
    </source>
</evidence>
<dbReference type="GO" id="GO:0043565">
    <property type="term" value="F:sequence-specific DNA binding"/>
    <property type="evidence" value="ECO:0007669"/>
    <property type="project" value="InterPro"/>
</dbReference>
<dbReference type="RefSeq" id="WP_071506577.1">
    <property type="nucleotide sequence ID" value="NZ_MORL01000035.1"/>
</dbReference>
<dbReference type="InterPro" id="IPR005467">
    <property type="entry name" value="His_kinase_dom"/>
</dbReference>
<comment type="catalytic activity">
    <reaction evidence="1">
        <text>ATP + protein L-histidine = ADP + protein N-phospho-L-histidine.</text>
        <dbReference type="EC" id="2.7.13.3"/>
    </reaction>
</comment>
<dbReference type="CDD" id="cd00082">
    <property type="entry name" value="HisKA"/>
    <property type="match status" value="1"/>
</dbReference>
<feature type="domain" description="HTH araC/xylS-type" evidence="9">
    <location>
        <begin position="1285"/>
        <end position="1385"/>
    </location>
</feature>
<dbReference type="PROSITE" id="PS01124">
    <property type="entry name" value="HTH_ARAC_FAMILY_2"/>
    <property type="match status" value="1"/>
</dbReference>
<feature type="modified residue" description="4-aspartylphosphate" evidence="8">
    <location>
        <position position="1187"/>
    </location>
</feature>
<dbReference type="FunFam" id="3.30.565.10:FF:000006">
    <property type="entry name" value="Sensor histidine kinase WalK"/>
    <property type="match status" value="1"/>
</dbReference>
<dbReference type="Proteomes" id="UP000181790">
    <property type="component" value="Unassembled WGS sequence"/>
</dbReference>
<evidence type="ECO:0000256" key="2">
    <source>
        <dbReference type="ARBA" id="ARBA00012438"/>
    </source>
</evidence>
<evidence type="ECO:0000256" key="1">
    <source>
        <dbReference type="ARBA" id="ARBA00000085"/>
    </source>
</evidence>
<sequence length="1392" mass="158233">MNHRYRFLVSILFLWLWPHRHAEAGYQPFIIRSQHFSTAQGLPNRNILTTGQDATGFIWIGTLENACRFDGRQFYPLPLTKTTRNNPFSRVYNVIKTDPEHNLWLFNEQPLGQRLVSIIEPGKDTAITFAEKFGKPFPFTSGFLITITPRNHPQQPCMAGIRYVAEPTGAVWQYNGCGRFSRFYTPERGHRICHLADAGDQSLLVTVSDQTGRQYQLLRLSPTGKLLSRQMLPARLLPAGTDRQGTVYLYRDLLLTESKTLLPAVRHQQLHHLLFRLPKNGALEPIPLSVPAGILPDISQSDFTGTRAVYDAFHNLVWLIGKHLLIAWHPAYGVVFDQKAASLTNTSTQFFNSILVDRTGAVWVTTSDGVLLLTLDQNRFERLLYVPDADTRSVMHSIRGIRQTGQALWVNAADLWQIDLQTGGSQMPFGLHSPVRPQTQALFPSIRTADGNLWMVSRQLVRLNPATQQTNTYPLPGSPYGYALWEAPDGMLWLGTDQGLLRFDPKTAQMLPFRRYNQYPELARNMINGFFRDPDSTTIWLASSSGLYTLDLRKGITKRFGLQVDGPGQLPGENFTFVHPDSHRKGVYWLATRGQGLIRWDRITGQISHFTTQNGLSDNTIYAIYEDNHQRLWLPSNYGLMAFYPETRHVQTFLPKDGITHEEFNLLAHYRSPDGKLYFGGLNGITAFYPDKIFAEHTRKAPLLVTEYRKLDAETGDMTDHLPDYRSAGALQLEPADRAFRLSFALLDYRHVQNTRLWYRITGWQDRWQLQNDMQLQINGLPAGTYELDVKIQSQNGQWLSDTLRLPVYVRQPVYLRLWFLLLSLGLLAALTGQLFRWRNRYLLREKGRLEAEVHRRTAQLEADKSIIARQAAELREHVALKSRFFANISHELRTPLTLLIGPIHHLIQHPARPANPQLLASMQRNARQLQSMINDILDLTKADAGQLTLVPQPAWLPAVIREITGAFQDRALYKNIRLQVELPANMPWLMVDVDKVDTVLTNLLANALRFTPGGGNITVSLTEHNDQIILTVRDSGTGIHPDDLPHIFERYFQTSQTDKPTQGGTGIGLALAREYCLLWGGTITADSIPGQGSCFTVTYPKVTTVPPAPDSHAALPDNIPPAPFRSDKAYSGKTILIAEDNPDIVTYLQVMLKQDFIIHTASNGQEALNFLQQQTPDTLPDLLITDLMMPDIDGLTLMQTLKERVWLNQIPVVVLSARGSDDMRLRAMRLGVFDYLTKPFVEEELVARINHLLTTAAERKAWQQAAQGMQTDEPVIARPDDWIVSMEQTIRKNLAEADIQVSFLVDITNMSERQLYRRIKEQTGLSPNQFIQEVRLKTAREWFETNPYLTMKEVSFGVGFQKPSYFARLFKQRFGIHPADFIKQYSSVPAE</sequence>
<dbReference type="Gene3D" id="3.30.565.10">
    <property type="entry name" value="Histidine kinase-like ATPase, C-terminal domain"/>
    <property type="match status" value="1"/>
</dbReference>
<evidence type="ECO:0000259" key="11">
    <source>
        <dbReference type="PROSITE" id="PS50110"/>
    </source>
</evidence>
<dbReference type="PANTHER" id="PTHR43547">
    <property type="entry name" value="TWO-COMPONENT HISTIDINE KINASE"/>
    <property type="match status" value="1"/>
</dbReference>
<evidence type="ECO:0000256" key="7">
    <source>
        <dbReference type="ARBA" id="ARBA00023163"/>
    </source>
</evidence>
<feature type="domain" description="Response regulatory" evidence="11">
    <location>
        <begin position="1135"/>
        <end position="1254"/>
    </location>
</feature>
<dbReference type="CDD" id="cd00156">
    <property type="entry name" value="REC"/>
    <property type="match status" value="1"/>
</dbReference>
<dbReference type="InterPro" id="IPR036890">
    <property type="entry name" value="HATPase_C_sf"/>
</dbReference>
<accession>A0A1S2VAW3</accession>
<dbReference type="SMART" id="SM00388">
    <property type="entry name" value="HisKA"/>
    <property type="match status" value="1"/>
</dbReference>
<dbReference type="Gene3D" id="1.10.10.60">
    <property type="entry name" value="Homeodomain-like"/>
    <property type="match status" value="1"/>
</dbReference>